<keyword evidence="3" id="KW-0378">Hydrolase</keyword>
<accession>A0A9X2L3B1</accession>
<evidence type="ECO:0000256" key="2">
    <source>
        <dbReference type="ARBA" id="ARBA00022723"/>
    </source>
</evidence>
<dbReference type="CDD" id="cd05651">
    <property type="entry name" value="M20_ArgE_DapE-like"/>
    <property type="match status" value="1"/>
</dbReference>
<dbReference type="InterPro" id="IPR002933">
    <property type="entry name" value="Peptidase_M20"/>
</dbReference>
<feature type="domain" description="Peptidase M20 dimerisation" evidence="6">
    <location>
        <begin position="168"/>
        <end position="267"/>
    </location>
</feature>
<dbReference type="GO" id="GO:0008777">
    <property type="term" value="F:acetylornithine deacetylase activity"/>
    <property type="evidence" value="ECO:0007669"/>
    <property type="project" value="TreeGrafter"/>
</dbReference>
<evidence type="ECO:0000313" key="8">
    <source>
        <dbReference type="Proteomes" id="UP001139125"/>
    </source>
</evidence>
<keyword evidence="5" id="KW-0170">Cobalt</keyword>
<keyword evidence="8" id="KW-1185">Reference proteome</keyword>
<dbReference type="Gene3D" id="3.30.70.360">
    <property type="match status" value="1"/>
</dbReference>
<dbReference type="InterPro" id="IPR050072">
    <property type="entry name" value="Peptidase_M20A"/>
</dbReference>
<dbReference type="GO" id="GO:0046872">
    <property type="term" value="F:metal ion binding"/>
    <property type="evidence" value="ECO:0007669"/>
    <property type="project" value="UniProtKB-KW"/>
</dbReference>
<comment type="cofactor">
    <cofactor evidence="1">
        <name>Zn(2+)</name>
        <dbReference type="ChEBI" id="CHEBI:29105"/>
    </cofactor>
</comment>
<dbReference type="InterPro" id="IPR001261">
    <property type="entry name" value="ArgE/DapE_CS"/>
</dbReference>
<dbReference type="PANTHER" id="PTHR43808">
    <property type="entry name" value="ACETYLORNITHINE DEACETYLASE"/>
    <property type="match status" value="1"/>
</dbReference>
<evidence type="ECO:0000256" key="5">
    <source>
        <dbReference type="ARBA" id="ARBA00023285"/>
    </source>
</evidence>
<dbReference type="Pfam" id="PF01546">
    <property type="entry name" value="Peptidase_M20"/>
    <property type="match status" value="1"/>
</dbReference>
<dbReference type="SUPFAM" id="SSF53187">
    <property type="entry name" value="Zn-dependent exopeptidases"/>
    <property type="match status" value="1"/>
</dbReference>
<evidence type="ECO:0000256" key="3">
    <source>
        <dbReference type="ARBA" id="ARBA00022801"/>
    </source>
</evidence>
<dbReference type="InterPro" id="IPR036264">
    <property type="entry name" value="Bact_exopeptidase_dim_dom"/>
</dbReference>
<dbReference type="AlphaFoldDB" id="A0A9X2L3B1"/>
<dbReference type="EMBL" id="JANDBC010000001">
    <property type="protein sequence ID" value="MCP9291548.1"/>
    <property type="molecule type" value="Genomic_DNA"/>
</dbReference>
<dbReference type="InterPro" id="IPR011650">
    <property type="entry name" value="Peptidase_M20_dimer"/>
</dbReference>
<dbReference type="RefSeq" id="WP_255134413.1">
    <property type="nucleotide sequence ID" value="NZ_JANDBC010000001.1"/>
</dbReference>
<dbReference type="Proteomes" id="UP001139125">
    <property type="component" value="Unassembled WGS sequence"/>
</dbReference>
<dbReference type="PROSITE" id="PS00758">
    <property type="entry name" value="ARGE_DAPE_CPG2_1"/>
    <property type="match status" value="1"/>
</dbReference>
<organism evidence="7 8">
    <name type="scientific">Gracilimonas sediminicola</name>
    <dbReference type="NCBI Taxonomy" id="2952158"/>
    <lineage>
        <taxon>Bacteria</taxon>
        <taxon>Pseudomonadati</taxon>
        <taxon>Balneolota</taxon>
        <taxon>Balneolia</taxon>
        <taxon>Balneolales</taxon>
        <taxon>Balneolaceae</taxon>
        <taxon>Gracilimonas</taxon>
    </lineage>
</organism>
<proteinExistence type="predicted"/>
<dbReference type="SUPFAM" id="SSF55031">
    <property type="entry name" value="Bacterial exopeptidase dimerisation domain"/>
    <property type="match status" value="1"/>
</dbReference>
<keyword evidence="4" id="KW-0862">Zinc</keyword>
<evidence type="ECO:0000259" key="6">
    <source>
        <dbReference type="Pfam" id="PF07687"/>
    </source>
</evidence>
<keyword evidence="2" id="KW-0479">Metal-binding</keyword>
<evidence type="ECO:0000256" key="1">
    <source>
        <dbReference type="ARBA" id="ARBA00001947"/>
    </source>
</evidence>
<dbReference type="Gene3D" id="3.40.630.10">
    <property type="entry name" value="Zn peptidases"/>
    <property type="match status" value="1"/>
</dbReference>
<evidence type="ECO:0000313" key="7">
    <source>
        <dbReference type="EMBL" id="MCP9291548.1"/>
    </source>
</evidence>
<dbReference type="Pfam" id="PF07687">
    <property type="entry name" value="M20_dimer"/>
    <property type="match status" value="1"/>
</dbReference>
<gene>
    <name evidence="7" type="ORF">NM125_08140</name>
</gene>
<sequence length="355" mass="39528">MNNIQELTEEAIELLKELISIQSYSGQENQTADLLSNVLSDFGFDPHRKGNNIWSWSADFDPRKPTVMLNSHHDTVRATSKWTKDPFTPTLEDGKLFGLGSNDAGGPLVSLLATLVLLSQKVQPYNLIFLASAEEETSGKNGVPIVLPELPNIDFAVVGEPTSMNLAIAERGLIVLDCVSHGQSGHAARNEGENSLYKAMKDIDWFRSYQFEKVSEVLGPINMTVTMIEAGSQHNVVPDECRFVVDVRPNEFYTNEEVVQLIREHLDCEVTPRSTNLNASGVEPDHPVIQRAKELGLKTYGSKTMSDQVHMAFDSVKIGPGDTRRSHTADEYIKLEEISNGINTYITLLDQWNIR</sequence>
<protein>
    <submittedName>
        <fullName evidence="7">M20 family metallo-hydrolase</fullName>
    </submittedName>
</protein>
<evidence type="ECO:0000256" key="4">
    <source>
        <dbReference type="ARBA" id="ARBA00022833"/>
    </source>
</evidence>
<dbReference type="GO" id="GO:0006526">
    <property type="term" value="P:L-arginine biosynthetic process"/>
    <property type="evidence" value="ECO:0007669"/>
    <property type="project" value="TreeGrafter"/>
</dbReference>
<dbReference type="PANTHER" id="PTHR43808:SF31">
    <property type="entry name" value="N-ACETYL-L-CITRULLINE DEACETYLASE"/>
    <property type="match status" value="1"/>
</dbReference>
<comment type="caution">
    <text evidence="7">The sequence shown here is derived from an EMBL/GenBank/DDBJ whole genome shotgun (WGS) entry which is preliminary data.</text>
</comment>
<reference evidence="7" key="1">
    <citation type="submission" date="2022-06" db="EMBL/GenBank/DDBJ databases">
        <title>Gracilimonas sp. CAU 1638 isolated from sea sediment.</title>
        <authorList>
            <person name="Kim W."/>
        </authorList>
    </citation>
    <scope>NUCLEOTIDE SEQUENCE</scope>
    <source>
        <strain evidence="7">CAU 1638</strain>
    </source>
</reference>
<name>A0A9X2L3B1_9BACT</name>